<sequence length="46" mass="5218">MEQEQNVDTSLFLDEETSERFSMLVNDEGVMRAGFVAHQANNLNEA</sequence>
<name>A0ABW7P6Z2_9ACTN</name>
<dbReference type="EMBL" id="JBBDHD010000005">
    <property type="protein sequence ID" value="MFH7594100.1"/>
    <property type="molecule type" value="Genomic_DNA"/>
</dbReference>
<gene>
    <name evidence="1" type="ORF">WDV06_03210</name>
</gene>
<protein>
    <submittedName>
        <fullName evidence="1">Uncharacterized protein</fullName>
    </submittedName>
</protein>
<comment type="caution">
    <text evidence="1">The sequence shown here is derived from an EMBL/GenBank/DDBJ whole genome shotgun (WGS) entry which is preliminary data.</text>
</comment>
<organism evidence="1 2">
    <name type="scientific">Streptomyces racemochromogenes</name>
    <dbReference type="NCBI Taxonomy" id="67353"/>
    <lineage>
        <taxon>Bacteria</taxon>
        <taxon>Bacillati</taxon>
        <taxon>Actinomycetota</taxon>
        <taxon>Actinomycetes</taxon>
        <taxon>Kitasatosporales</taxon>
        <taxon>Streptomycetaceae</taxon>
        <taxon>Streptomyces</taxon>
    </lineage>
</organism>
<evidence type="ECO:0000313" key="2">
    <source>
        <dbReference type="Proteomes" id="UP001610631"/>
    </source>
</evidence>
<dbReference type="RefSeq" id="WP_185910836.1">
    <property type="nucleotide sequence ID" value="NZ_JBBDHD010000005.1"/>
</dbReference>
<dbReference type="Proteomes" id="UP001610631">
    <property type="component" value="Unassembled WGS sequence"/>
</dbReference>
<accession>A0ABW7P6Z2</accession>
<keyword evidence="2" id="KW-1185">Reference proteome</keyword>
<proteinExistence type="predicted"/>
<evidence type="ECO:0000313" key="1">
    <source>
        <dbReference type="EMBL" id="MFH7594100.1"/>
    </source>
</evidence>
<reference evidence="1 2" key="1">
    <citation type="submission" date="2024-03" db="EMBL/GenBank/DDBJ databases">
        <title>Whole genome sequencing of Streptomyces racemochromogenes, to identify antimicrobial biosynthetic gene clusters.</title>
        <authorList>
            <person name="Suryawanshi P."/>
            <person name="Krishnaraj P.U."/>
            <person name="Arun Y.P."/>
            <person name="Suryawanshi M.P."/>
            <person name="Rakshit O."/>
        </authorList>
    </citation>
    <scope>NUCLEOTIDE SEQUENCE [LARGE SCALE GENOMIC DNA]</scope>
    <source>
        <strain evidence="1 2">AUDT626</strain>
    </source>
</reference>